<dbReference type="EMBL" id="LUUJ01000087">
    <property type="protein sequence ID" value="OAI14618.1"/>
    <property type="molecule type" value="Genomic_DNA"/>
</dbReference>
<dbReference type="OrthoDB" id="323463at2"/>
<dbReference type="InterPro" id="IPR029063">
    <property type="entry name" value="SAM-dependent_MTases_sf"/>
</dbReference>
<keyword evidence="2" id="KW-0489">Methyltransferase</keyword>
<evidence type="ECO:0000259" key="1">
    <source>
        <dbReference type="Pfam" id="PF08241"/>
    </source>
</evidence>
<dbReference type="PANTHER" id="PTHR45036:SF1">
    <property type="entry name" value="METHYLTRANSFERASE LIKE 7A"/>
    <property type="match status" value="1"/>
</dbReference>
<feature type="domain" description="Methyltransferase type 11" evidence="1">
    <location>
        <begin position="49"/>
        <end position="142"/>
    </location>
</feature>
<gene>
    <name evidence="2" type="ORF">A1507_15110</name>
</gene>
<dbReference type="GO" id="GO:0032259">
    <property type="term" value="P:methylation"/>
    <property type="evidence" value="ECO:0007669"/>
    <property type="project" value="UniProtKB-KW"/>
</dbReference>
<dbReference type="AlphaFoldDB" id="A0A177N9C1"/>
<dbReference type="SUPFAM" id="SSF53335">
    <property type="entry name" value="S-adenosyl-L-methionine-dependent methyltransferases"/>
    <property type="match status" value="1"/>
</dbReference>
<name>A0A177N9C1_9GAMM</name>
<dbReference type="RefSeq" id="WP_064041081.1">
    <property type="nucleotide sequence ID" value="NZ_LUUJ01000087.1"/>
</dbReference>
<sequence>MAAADSEQIRRRYDRLAPWFDSLEGILEGLLFRRLRKKLWSQVSGGHILEVGVGTGKNFAFYPDDARITGIDFSPKMLEQAQRKRQRKQIAVDLAQMDVQSLDYADNSFDTVIASFVFCSVPKPRRGLKELYRVCKPGGQVLLLEHVLSSNRFMAFLMNLLNPLVVKTLGANINRETLKNVQACPFRNVYTDPASSDMIKLIRAVK</sequence>
<evidence type="ECO:0000313" key="2">
    <source>
        <dbReference type="EMBL" id="OAI14618.1"/>
    </source>
</evidence>
<protein>
    <submittedName>
        <fullName evidence="2">Methyltransferase type 11</fullName>
    </submittedName>
</protein>
<dbReference type="PANTHER" id="PTHR45036">
    <property type="entry name" value="METHYLTRANSFERASE LIKE 7B"/>
    <property type="match status" value="1"/>
</dbReference>
<proteinExistence type="predicted"/>
<dbReference type="Proteomes" id="UP000077857">
    <property type="component" value="Unassembled WGS sequence"/>
</dbReference>
<evidence type="ECO:0000313" key="3">
    <source>
        <dbReference type="Proteomes" id="UP000077857"/>
    </source>
</evidence>
<keyword evidence="2" id="KW-0808">Transferase</keyword>
<accession>A0A177N9C1</accession>
<dbReference type="Pfam" id="PF08241">
    <property type="entry name" value="Methyltransf_11"/>
    <property type="match status" value="1"/>
</dbReference>
<comment type="caution">
    <text evidence="2">The sequence shown here is derived from an EMBL/GenBank/DDBJ whole genome shotgun (WGS) entry which is preliminary data.</text>
</comment>
<dbReference type="CDD" id="cd02440">
    <property type="entry name" value="AdoMet_MTases"/>
    <property type="match status" value="1"/>
</dbReference>
<dbReference type="InterPro" id="IPR013216">
    <property type="entry name" value="Methyltransf_11"/>
</dbReference>
<organism evidence="2 3">
    <name type="scientific">Methylomonas koyamae</name>
    <dbReference type="NCBI Taxonomy" id="702114"/>
    <lineage>
        <taxon>Bacteria</taxon>
        <taxon>Pseudomonadati</taxon>
        <taxon>Pseudomonadota</taxon>
        <taxon>Gammaproteobacteria</taxon>
        <taxon>Methylococcales</taxon>
        <taxon>Methylococcaceae</taxon>
        <taxon>Methylomonas</taxon>
    </lineage>
</organism>
<dbReference type="InterPro" id="IPR052356">
    <property type="entry name" value="Thiol_S-MT"/>
</dbReference>
<reference evidence="2 3" key="1">
    <citation type="submission" date="2016-03" db="EMBL/GenBank/DDBJ databases">
        <authorList>
            <person name="Ploux O."/>
        </authorList>
    </citation>
    <scope>NUCLEOTIDE SEQUENCE [LARGE SCALE GENOMIC DNA]</scope>
    <source>
        <strain evidence="2 3">R-45378</strain>
    </source>
</reference>
<dbReference type="GO" id="GO:0008757">
    <property type="term" value="F:S-adenosylmethionine-dependent methyltransferase activity"/>
    <property type="evidence" value="ECO:0007669"/>
    <property type="project" value="InterPro"/>
</dbReference>
<dbReference type="Gene3D" id="3.40.50.150">
    <property type="entry name" value="Vaccinia Virus protein VP39"/>
    <property type="match status" value="1"/>
</dbReference>